<dbReference type="SMART" id="SM00422">
    <property type="entry name" value="HTH_MERR"/>
    <property type="match status" value="1"/>
</dbReference>
<name>A0A1T4LC86_9GAMM</name>
<dbReference type="PROSITE" id="PS50937">
    <property type="entry name" value="HTH_MERR_2"/>
    <property type="match status" value="1"/>
</dbReference>
<dbReference type="InterPro" id="IPR047057">
    <property type="entry name" value="MerR_fam"/>
</dbReference>
<dbReference type="Proteomes" id="UP000191418">
    <property type="component" value="Unassembled WGS sequence"/>
</dbReference>
<dbReference type="Gene3D" id="1.10.1660.10">
    <property type="match status" value="1"/>
</dbReference>
<dbReference type="NCBIfam" id="NF007069">
    <property type="entry name" value="PRK09514.1"/>
    <property type="match status" value="1"/>
</dbReference>
<dbReference type="PROSITE" id="PS00552">
    <property type="entry name" value="HTH_MERR_1"/>
    <property type="match status" value="1"/>
</dbReference>
<evidence type="ECO:0000259" key="5">
    <source>
        <dbReference type="PROSITE" id="PS50937"/>
    </source>
</evidence>
<keyword evidence="1" id="KW-0805">Transcription regulation</keyword>
<keyword evidence="4" id="KW-0175">Coiled coil</keyword>
<dbReference type="GO" id="GO:0003677">
    <property type="term" value="F:DNA binding"/>
    <property type="evidence" value="ECO:0007669"/>
    <property type="project" value="UniProtKB-KW"/>
</dbReference>
<dbReference type="Pfam" id="PF09278">
    <property type="entry name" value="MerR-DNA-bind"/>
    <property type="match status" value="1"/>
</dbReference>
<dbReference type="PRINTS" id="PR00040">
    <property type="entry name" value="HTHMERR"/>
</dbReference>
<dbReference type="SUPFAM" id="SSF46955">
    <property type="entry name" value="Putative DNA-binding domain"/>
    <property type="match status" value="1"/>
</dbReference>
<evidence type="ECO:0000256" key="4">
    <source>
        <dbReference type="SAM" id="Coils"/>
    </source>
</evidence>
<dbReference type="PANTHER" id="PTHR30204:SF92">
    <property type="entry name" value="HTH-TYPE TRANSCRIPTIONAL REGULATOR ZNTR"/>
    <property type="match status" value="1"/>
</dbReference>
<evidence type="ECO:0000256" key="2">
    <source>
        <dbReference type="ARBA" id="ARBA00023125"/>
    </source>
</evidence>
<dbReference type="InterPro" id="IPR015358">
    <property type="entry name" value="Tscrpt_reg_MerR_DNA-bd"/>
</dbReference>
<dbReference type="CDD" id="cd04770">
    <property type="entry name" value="HTH_HMRTR"/>
    <property type="match status" value="1"/>
</dbReference>
<keyword evidence="2" id="KW-0238">DNA-binding</keyword>
<organism evidence="6 7">
    <name type="scientific">Oceanospirillum multiglobuliferum</name>
    <dbReference type="NCBI Taxonomy" id="64969"/>
    <lineage>
        <taxon>Bacteria</taxon>
        <taxon>Pseudomonadati</taxon>
        <taxon>Pseudomonadota</taxon>
        <taxon>Gammaproteobacteria</taxon>
        <taxon>Oceanospirillales</taxon>
        <taxon>Oceanospirillaceae</taxon>
        <taxon>Oceanospirillum</taxon>
    </lineage>
</organism>
<evidence type="ECO:0000256" key="3">
    <source>
        <dbReference type="ARBA" id="ARBA00023163"/>
    </source>
</evidence>
<dbReference type="EMBL" id="MTSM01000002">
    <property type="protein sequence ID" value="OPX56720.1"/>
    <property type="molecule type" value="Genomic_DNA"/>
</dbReference>
<dbReference type="GO" id="GO:0003700">
    <property type="term" value="F:DNA-binding transcription factor activity"/>
    <property type="evidence" value="ECO:0007669"/>
    <property type="project" value="InterPro"/>
</dbReference>
<gene>
    <name evidence="6" type="ORF">BTE48_02190</name>
</gene>
<dbReference type="STRING" id="64969.SAMN02745127_00402"/>
<dbReference type="PANTHER" id="PTHR30204">
    <property type="entry name" value="REDOX-CYCLING DRUG-SENSING TRANSCRIPTIONAL ACTIVATOR SOXR"/>
    <property type="match status" value="1"/>
</dbReference>
<dbReference type="Pfam" id="PF00376">
    <property type="entry name" value="MerR"/>
    <property type="match status" value="1"/>
</dbReference>
<evidence type="ECO:0000313" key="7">
    <source>
        <dbReference type="Proteomes" id="UP000191418"/>
    </source>
</evidence>
<evidence type="ECO:0000256" key="1">
    <source>
        <dbReference type="ARBA" id="ARBA00023015"/>
    </source>
</evidence>
<proteinExistence type="predicted"/>
<feature type="domain" description="HTH merR-type" evidence="5">
    <location>
        <begin position="4"/>
        <end position="73"/>
    </location>
</feature>
<dbReference type="RefSeq" id="WP_078744018.1">
    <property type="nucleotide sequence ID" value="NZ_FUXG01000002.1"/>
</dbReference>
<keyword evidence="3" id="KW-0804">Transcription</keyword>
<accession>A0A1T4LC86</accession>
<keyword evidence="7" id="KW-1185">Reference proteome</keyword>
<dbReference type="InterPro" id="IPR009061">
    <property type="entry name" value="DNA-bd_dom_put_sf"/>
</dbReference>
<dbReference type="InterPro" id="IPR000551">
    <property type="entry name" value="MerR-type_HTH_dom"/>
</dbReference>
<dbReference type="AlphaFoldDB" id="A0A1T4LC86"/>
<reference evidence="6 7" key="1">
    <citation type="submission" date="2017-01" db="EMBL/GenBank/DDBJ databases">
        <title>Genome Sequencing of a Marine Spirillum, Oceanospirillum multiglobuliferum ATCC 33336, from Japan.</title>
        <authorList>
            <person name="Carney J.G."/>
            <person name="Trachtenberg A.M."/>
            <person name="Rheaume B.A."/>
            <person name="Linnane J.D."/>
            <person name="Pitts N.L."/>
            <person name="Mykles D.L."/>
            <person name="Maclea K.S."/>
        </authorList>
    </citation>
    <scope>NUCLEOTIDE SEQUENCE [LARGE SCALE GENOMIC DNA]</scope>
    <source>
        <strain evidence="6 7">ATCC 33336</strain>
    </source>
</reference>
<dbReference type="OrthoDB" id="9808480at2"/>
<sequence length="143" mass="15662">MQPYLRIGELAKLIGVSVETLRFYEKQGLLNSPARSASGYRLYDSQTTKRVAFILRAKAVGFSLKDIAGLLALEVNREQETCESVKSFAESKLDEIDNKLAELTKMRAALSQITEACCGGEKSASHCTILTALADGEAKPEHH</sequence>
<evidence type="ECO:0000313" key="6">
    <source>
        <dbReference type="EMBL" id="OPX56720.1"/>
    </source>
</evidence>
<feature type="coiled-coil region" evidence="4">
    <location>
        <begin position="86"/>
        <end position="113"/>
    </location>
</feature>
<protein>
    <submittedName>
        <fullName evidence="6">Zinc-responsive transcriptional regulator</fullName>
    </submittedName>
</protein>
<comment type="caution">
    <text evidence="6">The sequence shown here is derived from an EMBL/GenBank/DDBJ whole genome shotgun (WGS) entry which is preliminary data.</text>
</comment>